<dbReference type="GO" id="GO:0016829">
    <property type="term" value="F:lyase activity"/>
    <property type="evidence" value="ECO:0007669"/>
    <property type="project" value="UniProtKB-KW"/>
</dbReference>
<protein>
    <recommendedName>
        <fullName evidence="8">Abasic site processing protein</fullName>
        <ecNumber evidence="8">3.4.-.-</ecNumber>
    </recommendedName>
</protein>
<dbReference type="STRING" id="1249552.PS2015_2834"/>
<keyword evidence="2 8" id="KW-0645">Protease</keyword>
<dbReference type="EMBL" id="CP013189">
    <property type="protein sequence ID" value="ALO47465.1"/>
    <property type="molecule type" value="Genomic_DNA"/>
</dbReference>
<proteinExistence type="inferred from homology"/>
<accession>A0A0S2KGU1</accession>
<evidence type="ECO:0000313" key="10">
    <source>
        <dbReference type="Proteomes" id="UP000065641"/>
    </source>
</evidence>
<dbReference type="Pfam" id="PF02586">
    <property type="entry name" value="SRAP"/>
    <property type="match status" value="1"/>
</dbReference>
<dbReference type="PANTHER" id="PTHR13604">
    <property type="entry name" value="DC12-RELATED"/>
    <property type="match status" value="1"/>
</dbReference>
<dbReference type="AlphaFoldDB" id="A0A0S2KGU1"/>
<keyword evidence="7" id="KW-0456">Lyase</keyword>
<keyword evidence="6" id="KW-0238">DNA-binding</keyword>
<dbReference type="PANTHER" id="PTHR13604:SF0">
    <property type="entry name" value="ABASIC SITE PROCESSING PROTEIN HMCES"/>
    <property type="match status" value="1"/>
</dbReference>
<keyword evidence="5" id="KW-0190">Covalent protein-DNA linkage</keyword>
<dbReference type="EC" id="3.4.-.-" evidence="8"/>
<dbReference type="Gene3D" id="3.90.1680.10">
    <property type="entry name" value="SOS response associated peptidase-like"/>
    <property type="match status" value="1"/>
</dbReference>
<dbReference type="SUPFAM" id="SSF143081">
    <property type="entry name" value="BB1717-like"/>
    <property type="match status" value="1"/>
</dbReference>
<keyword evidence="4 8" id="KW-0378">Hydrolase</keyword>
<keyword evidence="3" id="KW-0227">DNA damage</keyword>
<dbReference type="InterPro" id="IPR003738">
    <property type="entry name" value="SRAP"/>
</dbReference>
<evidence type="ECO:0000256" key="2">
    <source>
        <dbReference type="ARBA" id="ARBA00022670"/>
    </source>
</evidence>
<evidence type="ECO:0000256" key="1">
    <source>
        <dbReference type="ARBA" id="ARBA00008136"/>
    </source>
</evidence>
<dbReference type="InterPro" id="IPR036590">
    <property type="entry name" value="SRAP-like"/>
</dbReference>
<dbReference type="Proteomes" id="UP000065641">
    <property type="component" value="Chromosome"/>
</dbReference>
<reference evidence="9 10" key="1">
    <citation type="submission" date="2015-11" db="EMBL/GenBank/DDBJ databases">
        <authorList>
            <person name="Zhang Y."/>
            <person name="Guo Z."/>
        </authorList>
    </citation>
    <scope>NUCLEOTIDE SEQUENCE [LARGE SCALE GENOMIC DNA]</scope>
    <source>
        <strain evidence="9 10">KCTC 32221</strain>
    </source>
</reference>
<evidence type="ECO:0000256" key="7">
    <source>
        <dbReference type="ARBA" id="ARBA00023239"/>
    </source>
</evidence>
<keyword evidence="10" id="KW-1185">Reference proteome</keyword>
<dbReference type="GO" id="GO:0003697">
    <property type="term" value="F:single-stranded DNA binding"/>
    <property type="evidence" value="ECO:0007669"/>
    <property type="project" value="InterPro"/>
</dbReference>
<dbReference type="GO" id="GO:0008233">
    <property type="term" value="F:peptidase activity"/>
    <property type="evidence" value="ECO:0007669"/>
    <property type="project" value="UniProtKB-KW"/>
</dbReference>
<evidence type="ECO:0000256" key="5">
    <source>
        <dbReference type="ARBA" id="ARBA00023124"/>
    </source>
</evidence>
<evidence type="ECO:0000256" key="3">
    <source>
        <dbReference type="ARBA" id="ARBA00022763"/>
    </source>
</evidence>
<evidence type="ECO:0000256" key="6">
    <source>
        <dbReference type="ARBA" id="ARBA00023125"/>
    </source>
</evidence>
<dbReference type="GO" id="GO:0106300">
    <property type="term" value="P:protein-DNA covalent cross-linking repair"/>
    <property type="evidence" value="ECO:0007669"/>
    <property type="project" value="InterPro"/>
</dbReference>
<gene>
    <name evidence="9" type="ORF">PS2015_2834</name>
</gene>
<dbReference type="KEGG" id="pspi:PS2015_2834"/>
<dbReference type="OrthoDB" id="6192129at2"/>
<dbReference type="RefSeq" id="WP_058022852.1">
    <property type="nucleotide sequence ID" value="NZ_CP013189.1"/>
</dbReference>
<dbReference type="GO" id="GO:0006508">
    <property type="term" value="P:proteolysis"/>
    <property type="evidence" value="ECO:0007669"/>
    <property type="project" value="UniProtKB-KW"/>
</dbReference>
<sequence length="232" mass="25638">MCGRFNVIDSLQVRALLSSLGVELAPGFRFAPDISPASLISIVRQVGEQRLVSDAIWWLILDPATLKPSRYTSFNSRADKLNDPKSFGYELFRQSRCIIPASAFIEGLGDGKTYHRIALPDSAIAFGGLYKEWLNKETGETVLSASIITLPPPPDEQWLAIHPKSIPLMLASDTPTLDLWLDPKVTETETFSRLLQAGLTDTLLVTPIGKVSRWNPVGPDRLLSIHNTAEKK</sequence>
<dbReference type="PATRIC" id="fig|1249552.3.peg.2861"/>
<comment type="similarity">
    <text evidence="1 8">Belongs to the SOS response-associated peptidase family.</text>
</comment>
<organism evidence="9 10">
    <name type="scientific">Pseudohongiella spirulinae</name>
    <dbReference type="NCBI Taxonomy" id="1249552"/>
    <lineage>
        <taxon>Bacteria</taxon>
        <taxon>Pseudomonadati</taxon>
        <taxon>Pseudomonadota</taxon>
        <taxon>Gammaproteobacteria</taxon>
        <taxon>Pseudomonadales</taxon>
        <taxon>Pseudohongiellaceae</taxon>
        <taxon>Pseudohongiella</taxon>
    </lineage>
</organism>
<evidence type="ECO:0000313" key="9">
    <source>
        <dbReference type="EMBL" id="ALO47465.1"/>
    </source>
</evidence>
<evidence type="ECO:0000256" key="4">
    <source>
        <dbReference type="ARBA" id="ARBA00022801"/>
    </source>
</evidence>
<evidence type="ECO:0000256" key="8">
    <source>
        <dbReference type="RuleBase" id="RU364100"/>
    </source>
</evidence>
<name>A0A0S2KGU1_9GAMM</name>